<keyword evidence="3" id="KW-1185">Reference proteome</keyword>
<dbReference type="eggNOG" id="ENOG502SNI4">
    <property type="taxonomic scope" value="Eukaryota"/>
</dbReference>
<dbReference type="InParanoid" id="C4JN89"/>
<evidence type="ECO:0000313" key="2">
    <source>
        <dbReference type="EMBL" id="EEP79449.1"/>
    </source>
</evidence>
<protein>
    <submittedName>
        <fullName evidence="2">Uncharacterized protein</fullName>
    </submittedName>
</protein>
<sequence length="208" mass="23375">MRNKKTVYGNQYGSQWTCFAGIIKTAMTVYALKVRVKYRGIDYGLWALSTSEMTCSSYSRQGPDRFDLAPLPKNYKSPKSTRRPSTVHTERNDFDINPGNQPGICNYKVEVTASTRPPKKIRTGSLGAHRHSFSNFSKDEETGDRITPLPAALLASSCGANDGIYPPSPTNRIMRTTDVFVSMQQVLDEECPDMDDEEAETKRSKWKC</sequence>
<dbReference type="VEuPathDB" id="FungiDB:UREG_04295"/>
<evidence type="ECO:0000256" key="1">
    <source>
        <dbReference type="SAM" id="MobiDB-lite"/>
    </source>
</evidence>
<feature type="region of interest" description="Disordered" evidence="1">
    <location>
        <begin position="64"/>
        <end position="93"/>
    </location>
</feature>
<name>C4JN89_UNCRE</name>
<dbReference type="KEGG" id="ure:UREG_04295"/>
<organism evidence="2 3">
    <name type="scientific">Uncinocarpus reesii (strain UAMH 1704)</name>
    <dbReference type="NCBI Taxonomy" id="336963"/>
    <lineage>
        <taxon>Eukaryota</taxon>
        <taxon>Fungi</taxon>
        <taxon>Dikarya</taxon>
        <taxon>Ascomycota</taxon>
        <taxon>Pezizomycotina</taxon>
        <taxon>Eurotiomycetes</taxon>
        <taxon>Eurotiomycetidae</taxon>
        <taxon>Onygenales</taxon>
        <taxon>Onygenaceae</taxon>
        <taxon>Uncinocarpus</taxon>
    </lineage>
</organism>
<dbReference type="STRING" id="336963.C4JN89"/>
<dbReference type="GeneID" id="8437144"/>
<dbReference type="RefSeq" id="XP_002544778.1">
    <property type="nucleotide sequence ID" value="XM_002544732.1"/>
</dbReference>
<dbReference type="OrthoDB" id="4170656at2759"/>
<dbReference type="EMBL" id="CH476616">
    <property type="protein sequence ID" value="EEP79449.1"/>
    <property type="molecule type" value="Genomic_DNA"/>
</dbReference>
<dbReference type="HOGENOM" id="CLU_1321765_0_0_1"/>
<dbReference type="Proteomes" id="UP000002058">
    <property type="component" value="Unassembled WGS sequence"/>
</dbReference>
<dbReference type="AlphaFoldDB" id="C4JN89"/>
<reference evidence="3" key="1">
    <citation type="journal article" date="2009" name="Genome Res.">
        <title>Comparative genomic analyses of the human fungal pathogens Coccidioides and their relatives.</title>
        <authorList>
            <person name="Sharpton T.J."/>
            <person name="Stajich J.E."/>
            <person name="Rounsley S.D."/>
            <person name="Gardner M.J."/>
            <person name="Wortman J.R."/>
            <person name="Jordar V.S."/>
            <person name="Maiti R."/>
            <person name="Kodira C.D."/>
            <person name="Neafsey D.E."/>
            <person name="Zeng Q."/>
            <person name="Hung C.-Y."/>
            <person name="McMahan C."/>
            <person name="Muszewska A."/>
            <person name="Grynberg M."/>
            <person name="Mandel M.A."/>
            <person name="Kellner E.M."/>
            <person name="Barker B.M."/>
            <person name="Galgiani J.N."/>
            <person name="Orbach M.J."/>
            <person name="Kirkland T.N."/>
            <person name="Cole G.T."/>
            <person name="Henn M.R."/>
            <person name="Birren B.W."/>
            <person name="Taylor J.W."/>
        </authorList>
    </citation>
    <scope>NUCLEOTIDE SEQUENCE [LARGE SCALE GENOMIC DNA]</scope>
    <source>
        <strain evidence="3">UAMH 1704</strain>
    </source>
</reference>
<proteinExistence type="predicted"/>
<gene>
    <name evidence="2" type="ORF">UREG_04295</name>
</gene>
<evidence type="ECO:0000313" key="3">
    <source>
        <dbReference type="Proteomes" id="UP000002058"/>
    </source>
</evidence>
<accession>C4JN89</accession>